<evidence type="ECO:0000313" key="3">
    <source>
        <dbReference type="Proteomes" id="UP000239326"/>
    </source>
</evidence>
<protein>
    <recommendedName>
        <fullName evidence="1">AbiEi antitoxin C-terminal domain-containing protein</fullName>
    </recommendedName>
</protein>
<dbReference type="OrthoDB" id="42441at2"/>
<proteinExistence type="predicted"/>
<evidence type="ECO:0000259" key="1">
    <source>
        <dbReference type="Pfam" id="PF09407"/>
    </source>
</evidence>
<accession>A0A2S0N367</accession>
<organism evidence="2 3">
    <name type="scientific">Simplicispira suum</name>
    <dbReference type="NCBI Taxonomy" id="2109915"/>
    <lineage>
        <taxon>Bacteria</taxon>
        <taxon>Pseudomonadati</taxon>
        <taxon>Pseudomonadota</taxon>
        <taxon>Betaproteobacteria</taxon>
        <taxon>Burkholderiales</taxon>
        <taxon>Comamonadaceae</taxon>
        <taxon>Simplicispira</taxon>
    </lineage>
</organism>
<dbReference type="Pfam" id="PF09407">
    <property type="entry name" value="AbiEi_1"/>
    <property type="match status" value="1"/>
</dbReference>
<dbReference type="KEGG" id="simp:C6571_15885"/>
<reference evidence="2 3" key="1">
    <citation type="submission" date="2018-03" db="EMBL/GenBank/DDBJ databases">
        <title>Genome sequencing of Simplicispira sp.</title>
        <authorList>
            <person name="Kim S.-J."/>
            <person name="Heo J."/>
            <person name="Kwon S.-W."/>
        </authorList>
    </citation>
    <scope>NUCLEOTIDE SEQUENCE [LARGE SCALE GENOMIC DNA]</scope>
    <source>
        <strain evidence="2 3">SC1-8</strain>
    </source>
</reference>
<dbReference type="EMBL" id="CP027669">
    <property type="protein sequence ID" value="AVO42575.1"/>
    <property type="molecule type" value="Genomic_DNA"/>
</dbReference>
<feature type="domain" description="AbiEi antitoxin C-terminal" evidence="1">
    <location>
        <begin position="88"/>
        <end position="224"/>
    </location>
</feature>
<sequence>MSIFAYDMGVPSIEAFFEKRLAQGRAYFTREEAQAAFDLSPHALSVALTRQVRKKRLARPWRGFYLILRPEDRAFGAPDPVRWIDPLMQYLQLDYRIALLRAAAFHGASHQAAMVFQVIVPRQMRGFEIGRQRLEFVYQNPQAFVQVNQTGWLGSLKSEAGFAKVAGLELTLLDCARYFHKAAGIGGLAQIAKDLGGQAKPSDLAQIAVHYENSAVRRLGYLLERAGHVAQADALRPFVRQAKTAALLDPSVKPLVEGLPGLHEKAPGWRLILNESVEVDF</sequence>
<dbReference type="InterPro" id="IPR018547">
    <property type="entry name" value="AbiEi_C"/>
</dbReference>
<name>A0A2S0N367_9BURK</name>
<evidence type="ECO:0000313" key="2">
    <source>
        <dbReference type="EMBL" id="AVO42575.1"/>
    </source>
</evidence>
<gene>
    <name evidence="2" type="ORF">C6571_15885</name>
</gene>
<keyword evidence="3" id="KW-1185">Reference proteome</keyword>
<dbReference type="AlphaFoldDB" id="A0A2S0N367"/>
<dbReference type="Proteomes" id="UP000239326">
    <property type="component" value="Chromosome"/>
</dbReference>